<reference evidence="2 3" key="1">
    <citation type="submission" date="2021-06" db="EMBL/GenBank/DDBJ databases">
        <title>Caerostris darwini draft genome.</title>
        <authorList>
            <person name="Kono N."/>
            <person name="Arakawa K."/>
        </authorList>
    </citation>
    <scope>NUCLEOTIDE SEQUENCE [LARGE SCALE GENOMIC DNA]</scope>
</reference>
<gene>
    <name evidence="2" type="primary">AVEN_62020_1</name>
    <name evidence="2" type="ORF">CDAR_112221</name>
</gene>
<evidence type="ECO:0000313" key="2">
    <source>
        <dbReference type="EMBL" id="GIY45274.1"/>
    </source>
</evidence>
<organism evidence="2 3">
    <name type="scientific">Caerostris darwini</name>
    <dbReference type="NCBI Taxonomy" id="1538125"/>
    <lineage>
        <taxon>Eukaryota</taxon>
        <taxon>Metazoa</taxon>
        <taxon>Ecdysozoa</taxon>
        <taxon>Arthropoda</taxon>
        <taxon>Chelicerata</taxon>
        <taxon>Arachnida</taxon>
        <taxon>Araneae</taxon>
        <taxon>Araneomorphae</taxon>
        <taxon>Entelegynae</taxon>
        <taxon>Araneoidea</taxon>
        <taxon>Araneidae</taxon>
        <taxon>Caerostris</taxon>
    </lineage>
</organism>
<feature type="compositionally biased region" description="Polar residues" evidence="1">
    <location>
        <begin position="1"/>
        <end position="16"/>
    </location>
</feature>
<evidence type="ECO:0000256" key="1">
    <source>
        <dbReference type="SAM" id="MobiDB-lite"/>
    </source>
</evidence>
<dbReference type="EMBL" id="BPLQ01009608">
    <property type="protein sequence ID" value="GIY45274.1"/>
    <property type="molecule type" value="Genomic_DNA"/>
</dbReference>
<feature type="region of interest" description="Disordered" evidence="1">
    <location>
        <begin position="374"/>
        <end position="399"/>
    </location>
</feature>
<feature type="region of interest" description="Disordered" evidence="1">
    <location>
        <begin position="311"/>
        <end position="339"/>
    </location>
</feature>
<dbReference type="Proteomes" id="UP001054837">
    <property type="component" value="Unassembled WGS sequence"/>
</dbReference>
<name>A0AAV4TGJ9_9ARAC</name>
<proteinExistence type="predicted"/>
<evidence type="ECO:0000313" key="3">
    <source>
        <dbReference type="Proteomes" id="UP001054837"/>
    </source>
</evidence>
<sequence>MINSIPEWSTQEISNKSADDSKSTFEETDNQSIVKTAQLKNCCPNSISAKNIDILKQQGDNSLPKFKAVATSVEKETILRNLSSSAKKKKSTFGVLKRSQSLTDIYQAPESIKIFSHRKSADFKRYLAMSTGESFSCPLEYSDLSSKKRNLEKLDESILNHRYLKGIKSTSAVKSLKKFENCWQRSVQSEIKQDTAFGKRLMLLEKRIRSPSKEFDSLIKNSESSNSIKSLQTTTAPADEILATKIHTHVDENPLIAKIAMASKTPAIEWHKNPQSLPEKQVSEPVKDLIANPTIRKTNFDYEESFLSPPVPCGQVPAKEIHSSSQKHDKKTSPNKLQNKEHYNENMIPEKSSATFSVFSANCNEKALILKSVPEKEQRVKRKHRSRSEKSGKSNAKKQKMIDIQFSTDQIKNMLDIMKVFHSSI</sequence>
<dbReference type="AlphaFoldDB" id="A0AAV4TGJ9"/>
<feature type="region of interest" description="Disordered" evidence="1">
    <location>
        <begin position="1"/>
        <end position="30"/>
    </location>
</feature>
<protein>
    <submittedName>
        <fullName evidence="2">Uncharacterized protein</fullName>
    </submittedName>
</protein>
<keyword evidence="3" id="KW-1185">Reference proteome</keyword>
<accession>A0AAV4TGJ9</accession>
<comment type="caution">
    <text evidence="2">The sequence shown here is derived from an EMBL/GenBank/DDBJ whole genome shotgun (WGS) entry which is preliminary data.</text>
</comment>